<dbReference type="SUPFAM" id="SSF161111">
    <property type="entry name" value="Cation efflux protein transmembrane domain-like"/>
    <property type="match status" value="1"/>
</dbReference>
<keyword evidence="8 13" id="KW-1133">Transmembrane helix</keyword>
<evidence type="ECO:0000256" key="13">
    <source>
        <dbReference type="SAM" id="Phobius"/>
    </source>
</evidence>
<proteinExistence type="inferred from homology"/>
<evidence type="ECO:0000256" key="6">
    <source>
        <dbReference type="ARBA" id="ARBA00022692"/>
    </source>
</evidence>
<comment type="subunit">
    <text evidence="4">Homooligomer.</text>
</comment>
<feature type="transmembrane region" description="Helical" evidence="13">
    <location>
        <begin position="117"/>
        <end position="134"/>
    </location>
</feature>
<keyword evidence="6 13" id="KW-0812">Transmembrane</keyword>
<evidence type="ECO:0000256" key="5">
    <source>
        <dbReference type="ARBA" id="ARBA00022448"/>
    </source>
</evidence>
<evidence type="ECO:0000256" key="1">
    <source>
        <dbReference type="ARBA" id="ARBA00004141"/>
    </source>
</evidence>
<comment type="subcellular location">
    <subcellularLocation>
        <location evidence="2">Golgi apparatus</location>
        <location evidence="2">trans-Golgi network</location>
    </subcellularLocation>
    <subcellularLocation>
        <location evidence="1">Membrane</location>
        <topology evidence="1">Multi-pass membrane protein</topology>
    </subcellularLocation>
</comment>
<evidence type="ECO:0000256" key="10">
    <source>
        <dbReference type="ARBA" id="ARBA00023136"/>
    </source>
</evidence>
<keyword evidence="5" id="KW-0813">Transport</keyword>
<name>A7T2N0_NEMVE</name>
<keyword evidence="16" id="KW-1185">Reference proteome</keyword>
<evidence type="ECO:0000256" key="7">
    <source>
        <dbReference type="ARBA" id="ARBA00022906"/>
    </source>
</evidence>
<comment type="function">
    <text evidence="12">Zinc ion transporter mediating zinc entry from the cytosol into the lumen of organelles along the secretory pathway. By contributing to zinc ion homeostasis within the early secretory pathway, regulates the activation and folding of enzymes like alkaline phosphatases.</text>
</comment>
<dbReference type="OMA" id="KWIRNII"/>
<comment type="catalytic activity">
    <reaction evidence="11">
        <text>Zn(2+)(in) = Zn(2+)(out)</text>
        <dbReference type="Rhea" id="RHEA:29351"/>
        <dbReference type="ChEBI" id="CHEBI:29105"/>
    </reaction>
</comment>
<dbReference type="HOGENOM" id="CLU_013430_9_2_1"/>
<evidence type="ECO:0000256" key="9">
    <source>
        <dbReference type="ARBA" id="ARBA00023065"/>
    </source>
</evidence>
<evidence type="ECO:0000259" key="14">
    <source>
        <dbReference type="Pfam" id="PF01545"/>
    </source>
</evidence>
<dbReference type="eggNOG" id="KOG1484">
    <property type="taxonomic scope" value="Eukaryota"/>
</dbReference>
<dbReference type="PANTHER" id="PTHR45755:SF4">
    <property type="entry name" value="ZINC TRANSPORTER 7"/>
    <property type="match status" value="1"/>
</dbReference>
<feature type="transmembrane region" description="Helical" evidence="13">
    <location>
        <begin position="12"/>
        <end position="33"/>
    </location>
</feature>
<dbReference type="KEGG" id="nve:5500433"/>
<evidence type="ECO:0000256" key="3">
    <source>
        <dbReference type="ARBA" id="ARBA00008873"/>
    </source>
</evidence>
<feature type="non-terminal residue" evidence="15">
    <location>
        <position position="143"/>
    </location>
</feature>
<dbReference type="Proteomes" id="UP000001593">
    <property type="component" value="Unassembled WGS sequence"/>
</dbReference>
<dbReference type="GO" id="GO:0005794">
    <property type="term" value="C:Golgi apparatus"/>
    <property type="evidence" value="ECO:0007669"/>
    <property type="project" value="UniProtKB-SubCell"/>
</dbReference>
<keyword evidence="10 13" id="KW-0472">Membrane</keyword>
<feature type="transmembrane region" description="Helical" evidence="13">
    <location>
        <begin position="45"/>
        <end position="66"/>
    </location>
</feature>
<evidence type="ECO:0000256" key="2">
    <source>
        <dbReference type="ARBA" id="ARBA00004601"/>
    </source>
</evidence>
<dbReference type="AlphaFoldDB" id="A7T2N0"/>
<reference evidence="15 16" key="1">
    <citation type="journal article" date="2007" name="Science">
        <title>Sea anemone genome reveals ancestral eumetazoan gene repertoire and genomic organization.</title>
        <authorList>
            <person name="Putnam N.H."/>
            <person name="Srivastava M."/>
            <person name="Hellsten U."/>
            <person name="Dirks B."/>
            <person name="Chapman J."/>
            <person name="Salamov A."/>
            <person name="Terry A."/>
            <person name="Shapiro H."/>
            <person name="Lindquist E."/>
            <person name="Kapitonov V.V."/>
            <person name="Jurka J."/>
            <person name="Genikhovich G."/>
            <person name="Grigoriev I.V."/>
            <person name="Lucas S.M."/>
            <person name="Steele R.E."/>
            <person name="Finnerty J.R."/>
            <person name="Technau U."/>
            <person name="Martindale M.Q."/>
            <person name="Rokhsar D.S."/>
        </authorList>
    </citation>
    <scope>NUCLEOTIDE SEQUENCE [LARGE SCALE GENOMIC DNA]</scope>
    <source>
        <strain evidence="16">CH2 X CH6</strain>
    </source>
</reference>
<dbReference type="InParanoid" id="A7T2N0"/>
<keyword evidence="9" id="KW-0406">Ion transport</keyword>
<dbReference type="EMBL" id="DS470286">
    <property type="protein sequence ID" value="EDO29786.1"/>
    <property type="molecule type" value="Genomic_DNA"/>
</dbReference>
<evidence type="ECO:0000313" key="15">
    <source>
        <dbReference type="EMBL" id="EDO29786.1"/>
    </source>
</evidence>
<dbReference type="PANTHER" id="PTHR45755">
    <property type="match status" value="1"/>
</dbReference>
<evidence type="ECO:0000256" key="4">
    <source>
        <dbReference type="ARBA" id="ARBA00011182"/>
    </source>
</evidence>
<accession>A7T2N0</accession>
<dbReference type="GO" id="GO:0006882">
    <property type="term" value="P:intracellular zinc ion homeostasis"/>
    <property type="evidence" value="ECO:0007669"/>
    <property type="project" value="InterPro"/>
</dbReference>
<evidence type="ECO:0000313" key="16">
    <source>
        <dbReference type="Proteomes" id="UP000001593"/>
    </source>
</evidence>
<keyword evidence="7" id="KW-0862">Zinc</keyword>
<comment type="similarity">
    <text evidence="3">Belongs to the cation diffusion facilitator (CDF) transporter (TC 2.A.4) family. SLC30A subfamily.</text>
</comment>
<feature type="transmembrane region" description="Helical" evidence="13">
    <location>
        <begin position="78"/>
        <end position="97"/>
    </location>
</feature>
<feature type="non-terminal residue" evidence="15">
    <location>
        <position position="1"/>
    </location>
</feature>
<evidence type="ECO:0000256" key="12">
    <source>
        <dbReference type="ARBA" id="ARBA00046010"/>
    </source>
</evidence>
<dbReference type="InterPro" id="IPR002524">
    <property type="entry name" value="Cation_efflux"/>
</dbReference>
<dbReference type="PhylomeDB" id="A7T2N0"/>
<gene>
    <name evidence="15" type="ORF">NEMVEDRAFT_v1g3605</name>
</gene>
<evidence type="ECO:0000256" key="8">
    <source>
        <dbReference type="ARBA" id="ARBA00022989"/>
    </source>
</evidence>
<dbReference type="NCBIfam" id="TIGR01297">
    <property type="entry name" value="CDF"/>
    <property type="match status" value="1"/>
</dbReference>
<feature type="domain" description="Cation efflux protein transmembrane" evidence="14">
    <location>
        <begin position="13"/>
        <end position="137"/>
    </location>
</feature>
<dbReference type="GO" id="GO:0016020">
    <property type="term" value="C:membrane"/>
    <property type="evidence" value="ECO:0007669"/>
    <property type="project" value="UniProtKB-SubCell"/>
</dbReference>
<dbReference type="InterPro" id="IPR045316">
    <property type="entry name" value="Msc2-like"/>
</dbReference>
<evidence type="ECO:0000256" key="11">
    <source>
        <dbReference type="ARBA" id="ARBA00034634"/>
    </source>
</evidence>
<dbReference type="InterPro" id="IPR058533">
    <property type="entry name" value="Cation_efflux_TM"/>
</dbReference>
<dbReference type="InterPro" id="IPR027469">
    <property type="entry name" value="Cation_efflux_TMD_sf"/>
</dbReference>
<dbReference type="Gene3D" id="1.20.1510.10">
    <property type="entry name" value="Cation efflux protein transmembrane domain"/>
    <property type="match status" value="1"/>
</dbReference>
<sequence length="143" mass="16201">YRQILSNKGSRNLFFFLLLNLSFAFVELAYGIWTNSLGLITDSFHMFFDCTALLAGLVASVIAHWGRNERFSYGYARAEIMAGFVNGLFLIFVAFFIFSEAVERVFHPPEVKHERLFVVSVLGFLVNLVGIFVFHHGQGGKSH</sequence>
<keyword evidence="7" id="KW-0864">Zinc transport</keyword>
<protein>
    <recommendedName>
        <fullName evidence="14">Cation efflux protein transmembrane domain-containing protein</fullName>
    </recommendedName>
</protein>
<dbReference type="Pfam" id="PF01545">
    <property type="entry name" value="Cation_efflux"/>
    <property type="match status" value="1"/>
</dbReference>
<dbReference type="GO" id="GO:0005385">
    <property type="term" value="F:zinc ion transmembrane transporter activity"/>
    <property type="evidence" value="ECO:0007669"/>
    <property type="project" value="InterPro"/>
</dbReference>
<organism evidence="15 16">
    <name type="scientific">Nematostella vectensis</name>
    <name type="common">Starlet sea anemone</name>
    <dbReference type="NCBI Taxonomy" id="45351"/>
    <lineage>
        <taxon>Eukaryota</taxon>
        <taxon>Metazoa</taxon>
        <taxon>Cnidaria</taxon>
        <taxon>Anthozoa</taxon>
        <taxon>Hexacorallia</taxon>
        <taxon>Actiniaria</taxon>
        <taxon>Edwardsiidae</taxon>
        <taxon>Nematostella</taxon>
    </lineage>
</organism>
<dbReference type="STRING" id="45351.A7T2N0"/>